<evidence type="ECO:0000313" key="2">
    <source>
        <dbReference type="Proteomes" id="UP000276133"/>
    </source>
</evidence>
<gene>
    <name evidence="1" type="ORF">BpHYR1_045297</name>
</gene>
<evidence type="ECO:0000313" key="1">
    <source>
        <dbReference type="EMBL" id="RNA37116.1"/>
    </source>
</evidence>
<comment type="caution">
    <text evidence="1">The sequence shown here is derived from an EMBL/GenBank/DDBJ whole genome shotgun (WGS) entry which is preliminary data.</text>
</comment>
<organism evidence="1 2">
    <name type="scientific">Brachionus plicatilis</name>
    <name type="common">Marine rotifer</name>
    <name type="synonym">Brachionus muelleri</name>
    <dbReference type="NCBI Taxonomy" id="10195"/>
    <lineage>
        <taxon>Eukaryota</taxon>
        <taxon>Metazoa</taxon>
        <taxon>Spiralia</taxon>
        <taxon>Gnathifera</taxon>
        <taxon>Rotifera</taxon>
        <taxon>Eurotatoria</taxon>
        <taxon>Monogononta</taxon>
        <taxon>Pseudotrocha</taxon>
        <taxon>Ploima</taxon>
        <taxon>Brachionidae</taxon>
        <taxon>Brachionus</taxon>
    </lineage>
</organism>
<reference evidence="1 2" key="1">
    <citation type="journal article" date="2018" name="Sci. Rep.">
        <title>Genomic signatures of local adaptation to the degree of environmental predictability in rotifers.</title>
        <authorList>
            <person name="Franch-Gras L."/>
            <person name="Hahn C."/>
            <person name="Garcia-Roger E.M."/>
            <person name="Carmona M.J."/>
            <person name="Serra M."/>
            <person name="Gomez A."/>
        </authorList>
    </citation>
    <scope>NUCLEOTIDE SEQUENCE [LARGE SCALE GENOMIC DNA]</scope>
    <source>
        <strain evidence="1">HYR1</strain>
    </source>
</reference>
<protein>
    <submittedName>
        <fullName evidence="1">Uncharacterized protein</fullName>
    </submittedName>
</protein>
<dbReference type="Proteomes" id="UP000276133">
    <property type="component" value="Unassembled WGS sequence"/>
</dbReference>
<name>A0A3M7SN08_BRAPC</name>
<keyword evidence="2" id="KW-1185">Reference proteome</keyword>
<proteinExistence type="predicted"/>
<accession>A0A3M7SN08</accession>
<sequence>MNRHNSYVMEYEITSKSAHKEENKEKIDQKQNYENRFCSFYYVKDTLTHESIKFMNLTALNSLVMKSNMHFRIDIRPIFLHQKRVLLPLFGL</sequence>
<dbReference type="AlphaFoldDB" id="A0A3M7SN08"/>
<dbReference type="EMBL" id="REGN01001094">
    <property type="protein sequence ID" value="RNA37116.1"/>
    <property type="molecule type" value="Genomic_DNA"/>
</dbReference>